<sequence length="304" mass="34028">MSFPEIDPVFFHLGPLPIRWYALAYLAGIALGWIYLNRLLKQQPLWNARGSIKNPETPPLDKEKLDDFVSWIILGVILGGRLGFVLFYRPELMWQSLSEWPQLLGTVPIWPPLAVWTGGMSFHGGLIGVAIVTVLFAKKRGTDPLRIGDLLACAAPIGLFFGRLANFINAELYGRATDSWIGMRFPQYYDRASGEWVYAADAVPRHPSQLYEAALEGLVLFIVIRIAVTRFRILRFRGAATGLFLLGYGASRFFVEFFREPDTYAATLGFLTRGMLLSLPMVLLGAFLFYRVHPKLGGPARSAA</sequence>
<dbReference type="GO" id="GO:0008961">
    <property type="term" value="F:phosphatidylglycerol-prolipoprotein diacylglyceryl transferase activity"/>
    <property type="evidence" value="ECO:0007669"/>
    <property type="project" value="UniProtKB-UniRule"/>
</dbReference>
<name>A0A7Y3RLV0_9PROT</name>
<keyword evidence="9" id="KW-1185">Reference proteome</keyword>
<keyword evidence="4 7" id="KW-0812">Transmembrane</keyword>
<organism evidence="8 9">
    <name type="scientific">Parvularcula mediterranea</name>
    <dbReference type="NCBI Taxonomy" id="2732508"/>
    <lineage>
        <taxon>Bacteria</taxon>
        <taxon>Pseudomonadati</taxon>
        <taxon>Pseudomonadota</taxon>
        <taxon>Alphaproteobacteria</taxon>
        <taxon>Parvularculales</taxon>
        <taxon>Parvularculaceae</taxon>
        <taxon>Parvularcula</taxon>
    </lineage>
</organism>
<dbReference type="UniPathway" id="UPA00664"/>
<dbReference type="PROSITE" id="PS01311">
    <property type="entry name" value="LGT"/>
    <property type="match status" value="1"/>
</dbReference>
<dbReference type="EMBL" id="JABFCX010000002">
    <property type="protein sequence ID" value="NNU16375.1"/>
    <property type="molecule type" value="Genomic_DNA"/>
</dbReference>
<proteinExistence type="inferred from homology"/>
<dbReference type="HAMAP" id="MF_01147">
    <property type="entry name" value="Lgt"/>
    <property type="match status" value="1"/>
</dbReference>
<comment type="subcellular location">
    <subcellularLocation>
        <location evidence="7">Cell membrane</location>
        <topology evidence="7">Multi-pass membrane protein</topology>
    </subcellularLocation>
</comment>
<evidence type="ECO:0000256" key="3">
    <source>
        <dbReference type="ARBA" id="ARBA00022679"/>
    </source>
</evidence>
<comment type="caution">
    <text evidence="8">The sequence shown here is derived from an EMBL/GenBank/DDBJ whole genome shotgun (WGS) entry which is preliminary data.</text>
</comment>
<keyword evidence="2 7" id="KW-1003">Cell membrane</keyword>
<keyword evidence="3 7" id="KW-0808">Transferase</keyword>
<feature type="transmembrane region" description="Helical" evidence="7">
    <location>
        <begin position="240"/>
        <end position="258"/>
    </location>
</feature>
<feature type="transmembrane region" description="Helical" evidence="7">
    <location>
        <begin position="68"/>
        <end position="89"/>
    </location>
</feature>
<dbReference type="RefSeq" id="WP_173198547.1">
    <property type="nucleotide sequence ID" value="NZ_JABFCX010000002.1"/>
</dbReference>
<evidence type="ECO:0000256" key="1">
    <source>
        <dbReference type="ARBA" id="ARBA00007150"/>
    </source>
</evidence>
<dbReference type="PANTHER" id="PTHR30589:SF0">
    <property type="entry name" value="PHOSPHATIDYLGLYCEROL--PROLIPOPROTEIN DIACYLGLYCERYL TRANSFERASE"/>
    <property type="match status" value="1"/>
</dbReference>
<comment type="catalytic activity">
    <reaction evidence="7">
        <text>L-cysteinyl-[prolipoprotein] + a 1,2-diacyl-sn-glycero-3-phospho-(1'-sn-glycerol) = an S-1,2-diacyl-sn-glyceryl-L-cysteinyl-[prolipoprotein] + sn-glycerol 1-phosphate + H(+)</text>
        <dbReference type="Rhea" id="RHEA:56712"/>
        <dbReference type="Rhea" id="RHEA-COMP:14679"/>
        <dbReference type="Rhea" id="RHEA-COMP:14680"/>
        <dbReference type="ChEBI" id="CHEBI:15378"/>
        <dbReference type="ChEBI" id="CHEBI:29950"/>
        <dbReference type="ChEBI" id="CHEBI:57685"/>
        <dbReference type="ChEBI" id="CHEBI:64716"/>
        <dbReference type="ChEBI" id="CHEBI:140658"/>
        <dbReference type="EC" id="2.5.1.145"/>
    </reaction>
</comment>
<protein>
    <recommendedName>
        <fullName evidence="7">Phosphatidylglycerol--prolipoprotein diacylglyceryl transferase</fullName>
        <ecNumber evidence="7">2.5.1.145</ecNumber>
    </recommendedName>
</protein>
<dbReference type="Proteomes" id="UP000536835">
    <property type="component" value="Unassembled WGS sequence"/>
</dbReference>
<feature type="binding site" evidence="7">
    <location>
        <position position="163"/>
    </location>
    <ligand>
        <name>a 1,2-diacyl-sn-glycero-3-phospho-(1'-sn-glycerol)</name>
        <dbReference type="ChEBI" id="CHEBI:64716"/>
    </ligand>
</feature>
<accession>A0A7Y3RLV0</accession>
<evidence type="ECO:0000256" key="6">
    <source>
        <dbReference type="ARBA" id="ARBA00023136"/>
    </source>
</evidence>
<feature type="transmembrane region" description="Helical" evidence="7">
    <location>
        <begin position="270"/>
        <end position="290"/>
    </location>
</feature>
<evidence type="ECO:0000256" key="2">
    <source>
        <dbReference type="ARBA" id="ARBA00022475"/>
    </source>
</evidence>
<evidence type="ECO:0000256" key="4">
    <source>
        <dbReference type="ARBA" id="ARBA00022692"/>
    </source>
</evidence>
<comment type="pathway">
    <text evidence="7">Protein modification; lipoprotein biosynthesis (diacylglyceryl transfer).</text>
</comment>
<feature type="transmembrane region" description="Helical" evidence="7">
    <location>
        <begin position="109"/>
        <end position="137"/>
    </location>
</feature>
<dbReference type="InterPro" id="IPR001640">
    <property type="entry name" value="Lgt"/>
</dbReference>
<comment type="function">
    <text evidence="7">Catalyzes the transfer of the diacylglyceryl group from phosphatidylglycerol to the sulfhydryl group of the N-terminal cysteine of a prolipoprotein, the first step in the formation of mature lipoproteins.</text>
</comment>
<dbReference type="AlphaFoldDB" id="A0A7Y3RLV0"/>
<evidence type="ECO:0000256" key="7">
    <source>
        <dbReference type="HAMAP-Rule" id="MF_01147"/>
    </source>
</evidence>
<gene>
    <name evidence="7" type="primary">lgt</name>
    <name evidence="8" type="ORF">HK107_08590</name>
</gene>
<dbReference type="GO" id="GO:0042158">
    <property type="term" value="P:lipoprotein biosynthetic process"/>
    <property type="evidence" value="ECO:0007669"/>
    <property type="project" value="UniProtKB-UniRule"/>
</dbReference>
<dbReference type="NCBIfam" id="TIGR00544">
    <property type="entry name" value="lgt"/>
    <property type="match status" value="1"/>
</dbReference>
<feature type="transmembrane region" description="Helical" evidence="7">
    <location>
        <begin position="20"/>
        <end position="36"/>
    </location>
</feature>
<comment type="similarity">
    <text evidence="1 7">Belongs to the Lgt family.</text>
</comment>
<keyword evidence="5 7" id="KW-1133">Transmembrane helix</keyword>
<evidence type="ECO:0000313" key="9">
    <source>
        <dbReference type="Proteomes" id="UP000536835"/>
    </source>
</evidence>
<dbReference type="EC" id="2.5.1.145" evidence="7"/>
<keyword evidence="8" id="KW-0449">Lipoprotein</keyword>
<reference evidence="8 9" key="1">
    <citation type="submission" date="2020-05" db="EMBL/GenBank/DDBJ databases">
        <title>Parvularcula mediterraneae sp. nov., isolated from polypropylene straw from shallow seawater of the seashore of Laganas in Zakynthos island, Greece.</title>
        <authorList>
            <person name="Szabo I."/>
            <person name="Al-Omari J."/>
            <person name="Rado J."/>
            <person name="Szerdahelyi G.S."/>
        </authorList>
    </citation>
    <scope>NUCLEOTIDE SEQUENCE [LARGE SCALE GENOMIC DNA]</scope>
    <source>
        <strain evidence="8 9">ZS-1/3</strain>
    </source>
</reference>
<dbReference type="Pfam" id="PF01790">
    <property type="entry name" value="LGT"/>
    <property type="match status" value="1"/>
</dbReference>
<dbReference type="GO" id="GO:0005886">
    <property type="term" value="C:plasma membrane"/>
    <property type="evidence" value="ECO:0007669"/>
    <property type="project" value="UniProtKB-SubCell"/>
</dbReference>
<dbReference type="PANTHER" id="PTHR30589">
    <property type="entry name" value="PROLIPOPROTEIN DIACYLGLYCERYL TRANSFERASE"/>
    <property type="match status" value="1"/>
</dbReference>
<evidence type="ECO:0000313" key="8">
    <source>
        <dbReference type="EMBL" id="NNU16375.1"/>
    </source>
</evidence>
<keyword evidence="6 7" id="KW-0472">Membrane</keyword>
<evidence type="ECO:0000256" key="5">
    <source>
        <dbReference type="ARBA" id="ARBA00022989"/>
    </source>
</evidence>